<gene>
    <name evidence="1" type="ORF">QRX50_20195</name>
</gene>
<dbReference type="KEGG" id="acab:QRX50_20195"/>
<organism evidence="1 2">
    <name type="scientific">Amycolatopsis carbonis</name>
    <dbReference type="NCBI Taxonomy" id="715471"/>
    <lineage>
        <taxon>Bacteria</taxon>
        <taxon>Bacillati</taxon>
        <taxon>Actinomycetota</taxon>
        <taxon>Actinomycetes</taxon>
        <taxon>Pseudonocardiales</taxon>
        <taxon>Pseudonocardiaceae</taxon>
        <taxon>Amycolatopsis</taxon>
    </lineage>
</organism>
<dbReference type="EMBL" id="CP127294">
    <property type="protein sequence ID" value="WIX82919.1"/>
    <property type="molecule type" value="Genomic_DNA"/>
</dbReference>
<evidence type="ECO:0000313" key="1">
    <source>
        <dbReference type="EMBL" id="WIX82919.1"/>
    </source>
</evidence>
<reference evidence="1 2" key="1">
    <citation type="submission" date="2023-06" db="EMBL/GenBank/DDBJ databases">
        <authorList>
            <person name="Oyuntsetseg B."/>
            <person name="Kim S.B."/>
        </authorList>
    </citation>
    <scope>NUCLEOTIDE SEQUENCE [LARGE SCALE GENOMIC DNA]</scope>
    <source>
        <strain evidence="1 2">2-15</strain>
    </source>
</reference>
<dbReference type="AlphaFoldDB" id="A0A9Y2IN09"/>
<protein>
    <submittedName>
        <fullName evidence="1">Uncharacterized protein</fullName>
    </submittedName>
</protein>
<keyword evidence="2" id="KW-1185">Reference proteome</keyword>
<proteinExistence type="predicted"/>
<dbReference type="RefSeq" id="WP_285973482.1">
    <property type="nucleotide sequence ID" value="NZ_CP127294.1"/>
</dbReference>
<sequence length="85" mass="9363">MTGFHAALDPGEATIARARIRARLLANRLSSTLVDRALYVELQQFLDDVGFRACDALEELSERSDPALRHRLHLVLGIGSAEDCS</sequence>
<dbReference type="Proteomes" id="UP001236014">
    <property type="component" value="Chromosome"/>
</dbReference>
<accession>A0A9Y2IN09</accession>
<evidence type="ECO:0000313" key="2">
    <source>
        <dbReference type="Proteomes" id="UP001236014"/>
    </source>
</evidence>
<name>A0A9Y2IN09_9PSEU</name>